<name>A0A1M5SEZ6_9FIRM</name>
<dbReference type="Pfam" id="PF05130">
    <property type="entry name" value="FlgN"/>
    <property type="match status" value="1"/>
</dbReference>
<evidence type="ECO:0000256" key="1">
    <source>
        <dbReference type="ARBA" id="ARBA00022795"/>
    </source>
</evidence>
<dbReference type="Gene3D" id="1.20.58.300">
    <property type="entry name" value="FlgN-like"/>
    <property type="match status" value="1"/>
</dbReference>
<protein>
    <submittedName>
        <fullName evidence="2">FlgN protein</fullName>
    </submittedName>
</protein>
<dbReference type="Proteomes" id="UP000184389">
    <property type="component" value="Unassembled WGS sequence"/>
</dbReference>
<dbReference type="OrthoDB" id="1707621at2"/>
<dbReference type="RefSeq" id="WP_072742624.1">
    <property type="nucleotide sequence ID" value="NZ_FQXR01000002.1"/>
</dbReference>
<dbReference type="InterPro" id="IPR007809">
    <property type="entry name" value="FlgN-like"/>
</dbReference>
<gene>
    <name evidence="2" type="ORF">SAMN02745180_00154</name>
</gene>
<dbReference type="AlphaFoldDB" id="A0A1M5SEZ6"/>
<dbReference type="EMBL" id="FQXR01000002">
    <property type="protein sequence ID" value="SHH37096.1"/>
    <property type="molecule type" value="Genomic_DNA"/>
</dbReference>
<evidence type="ECO:0000313" key="3">
    <source>
        <dbReference type="Proteomes" id="UP000184389"/>
    </source>
</evidence>
<accession>A0A1M5SEZ6</accession>
<proteinExistence type="predicted"/>
<keyword evidence="3" id="KW-1185">Reference proteome</keyword>
<dbReference type="GO" id="GO:0044780">
    <property type="term" value="P:bacterial-type flagellum assembly"/>
    <property type="evidence" value="ECO:0007669"/>
    <property type="project" value="InterPro"/>
</dbReference>
<sequence length="156" mass="18264">MEKNLVDEMIRISNEKLKLLNVILDLTKLEREYIDKEDMDKINGILDEKDNVINRIDKLNIQFLTCFSQLKKENNVNELDELEIEDYPNLKELKEVVIEIKSTFMAISLIDDENNKEMAKGLEKIKANLKSIKKGQKAYKGYNKTLNESILIDEKK</sequence>
<dbReference type="InterPro" id="IPR036679">
    <property type="entry name" value="FlgN-like_sf"/>
</dbReference>
<reference evidence="2 3" key="1">
    <citation type="submission" date="2016-11" db="EMBL/GenBank/DDBJ databases">
        <authorList>
            <person name="Jaros S."/>
            <person name="Januszkiewicz K."/>
            <person name="Wedrychowicz H."/>
        </authorList>
    </citation>
    <scope>NUCLEOTIDE SEQUENCE [LARGE SCALE GENOMIC DNA]</scope>
    <source>
        <strain evidence="2 3">DSM 13106</strain>
    </source>
</reference>
<evidence type="ECO:0000313" key="2">
    <source>
        <dbReference type="EMBL" id="SHH37096.1"/>
    </source>
</evidence>
<dbReference type="STRING" id="1123281.SAMN02745180_00154"/>
<organism evidence="2 3">
    <name type="scientific">Sporanaerobacter acetigenes DSM 13106</name>
    <dbReference type="NCBI Taxonomy" id="1123281"/>
    <lineage>
        <taxon>Bacteria</taxon>
        <taxon>Bacillati</taxon>
        <taxon>Bacillota</taxon>
        <taxon>Tissierellia</taxon>
        <taxon>Tissierellales</taxon>
        <taxon>Sporanaerobacteraceae</taxon>
        <taxon>Sporanaerobacter</taxon>
    </lineage>
</organism>
<dbReference type="SUPFAM" id="SSF140566">
    <property type="entry name" value="FlgN-like"/>
    <property type="match status" value="1"/>
</dbReference>
<keyword evidence="1" id="KW-1005">Bacterial flagellum biogenesis</keyword>